<dbReference type="eggNOG" id="COG0470">
    <property type="taxonomic scope" value="Bacteria"/>
</dbReference>
<dbReference type="AlphaFoldDB" id="D7BAP3"/>
<gene>
    <name evidence="1" type="ordered locus">Mesil_0648</name>
</gene>
<dbReference type="EMBL" id="CP002042">
    <property type="protein sequence ID" value="ADH62565.1"/>
    <property type="molecule type" value="Genomic_DNA"/>
</dbReference>
<proteinExistence type="predicted"/>
<dbReference type="STRING" id="526227.Mesil_0648"/>
<protein>
    <submittedName>
        <fullName evidence="1">DNA polymerase III delta prime subunit</fullName>
    </submittedName>
</protein>
<dbReference type="GO" id="GO:0006261">
    <property type="term" value="P:DNA-templated DNA replication"/>
    <property type="evidence" value="ECO:0007669"/>
    <property type="project" value="TreeGrafter"/>
</dbReference>
<dbReference type="Gene3D" id="3.40.50.300">
    <property type="entry name" value="P-loop containing nucleotide triphosphate hydrolases"/>
    <property type="match status" value="1"/>
</dbReference>
<dbReference type="SUPFAM" id="SSF52540">
    <property type="entry name" value="P-loop containing nucleoside triphosphate hydrolases"/>
    <property type="match status" value="1"/>
</dbReference>
<evidence type="ECO:0000313" key="1">
    <source>
        <dbReference type="EMBL" id="ADH62565.1"/>
    </source>
</evidence>
<name>D7BAP3_ALLS1</name>
<dbReference type="OrthoDB" id="9810148at2"/>
<dbReference type="HOGENOM" id="CLU_1038011_0_0_0"/>
<dbReference type="PANTHER" id="PTHR11669:SF8">
    <property type="entry name" value="DNA POLYMERASE III SUBUNIT DELTA"/>
    <property type="match status" value="1"/>
</dbReference>
<dbReference type="RefSeq" id="WP_013157154.1">
    <property type="nucleotide sequence ID" value="NC_014212.1"/>
</dbReference>
<keyword evidence="2" id="KW-1185">Reference proteome</keyword>
<dbReference type="InterPro" id="IPR027417">
    <property type="entry name" value="P-loop_NTPase"/>
</dbReference>
<dbReference type="PANTHER" id="PTHR11669">
    <property type="entry name" value="REPLICATION FACTOR C / DNA POLYMERASE III GAMMA-TAU SUBUNIT"/>
    <property type="match status" value="1"/>
</dbReference>
<accession>D7BAP3</accession>
<dbReference type="Proteomes" id="UP000001916">
    <property type="component" value="Chromosome"/>
</dbReference>
<evidence type="ECO:0000313" key="2">
    <source>
        <dbReference type="Proteomes" id="UP000001916"/>
    </source>
</evidence>
<dbReference type="KEGG" id="msv:Mesil_0648"/>
<organism evidence="1 2">
    <name type="scientific">Allomeiothermus silvanus (strain ATCC 700542 / DSM 9946 / NBRC 106475 / NCIMB 13440 / VI-R2)</name>
    <name type="common">Thermus silvanus</name>
    <dbReference type="NCBI Taxonomy" id="526227"/>
    <lineage>
        <taxon>Bacteria</taxon>
        <taxon>Thermotogati</taxon>
        <taxon>Deinococcota</taxon>
        <taxon>Deinococci</taxon>
        <taxon>Thermales</taxon>
        <taxon>Thermaceae</taxon>
        <taxon>Allomeiothermus</taxon>
    </lineage>
</organism>
<reference evidence="1 2" key="1">
    <citation type="journal article" date="2010" name="Stand. Genomic Sci.">
        <title>Complete genome sequence of Meiothermus silvanus type strain (VI-R2).</title>
        <authorList>
            <person name="Sikorski J."/>
            <person name="Tindall B.J."/>
            <person name="Lowry S."/>
            <person name="Lucas S."/>
            <person name="Nolan M."/>
            <person name="Copeland A."/>
            <person name="Glavina Del Rio T."/>
            <person name="Tice H."/>
            <person name="Cheng J.F."/>
            <person name="Han C."/>
            <person name="Pitluck S."/>
            <person name="Liolios K."/>
            <person name="Ivanova N."/>
            <person name="Mavromatis K."/>
            <person name="Mikhailova N."/>
            <person name="Pati A."/>
            <person name="Goodwin L."/>
            <person name="Chen A."/>
            <person name="Palaniappan K."/>
            <person name="Land M."/>
            <person name="Hauser L."/>
            <person name="Chang Y.J."/>
            <person name="Jeffries C.D."/>
            <person name="Rohde M."/>
            <person name="Goker M."/>
            <person name="Woyke T."/>
            <person name="Bristow J."/>
            <person name="Eisen J.A."/>
            <person name="Markowitz V."/>
            <person name="Hugenholtz P."/>
            <person name="Kyrpides N.C."/>
            <person name="Klenk H.P."/>
            <person name="Lapidus A."/>
        </authorList>
    </citation>
    <scope>NUCLEOTIDE SEQUENCE [LARGE SCALE GENOMIC DNA]</scope>
    <source>
        <strain evidence="2">ATCC 700542 / DSM 9946 / VI-R2</strain>
    </source>
</reference>
<dbReference type="Pfam" id="PF13177">
    <property type="entry name" value="DNA_pol3_delta2"/>
    <property type="match status" value="1"/>
</dbReference>
<sequence length="296" mass="32585">MKILGHERILELLLSLKAQSFLFTGPEGVGRRAVARWYAWQLNGEHYPDDYLEIAPETETKGGKKARKPQILLEQIAPREAGGENLLDWLSTHPRHRAKVAVIDGAHLLNEPAGNALLKILEEPPAYARIILITPSRELVLPTLASRSLEIAFGPLPLSILRQLSTDPEVLAYAEGAVGRVRWALEHPLEFQKLLARTEGVLESLVGPHSGAAQTQQALKALGELDHGLGYLARRLEGIFPPESPRRREALEALAQAQEALSAYTGEELTYTWLALRLWRLVNGQGNPARAGAQAS</sequence>
<dbReference type="InterPro" id="IPR050238">
    <property type="entry name" value="DNA_Rep/Repair_Clamp_Loader"/>
</dbReference>